<gene>
    <name evidence="1" type="ORF">BH720_11330</name>
</gene>
<evidence type="ECO:0000313" key="1">
    <source>
        <dbReference type="EMBL" id="OEJ75053.1"/>
    </source>
</evidence>
<dbReference type="OrthoDB" id="7059673at2"/>
<accession>A0A1E5QL18</accession>
<organism evidence="1">
    <name type="scientific">Desertifilum tharense IPPAS B-1220</name>
    <dbReference type="NCBI Taxonomy" id="1781255"/>
    <lineage>
        <taxon>Bacteria</taxon>
        <taxon>Bacillati</taxon>
        <taxon>Cyanobacteriota</taxon>
        <taxon>Cyanophyceae</taxon>
        <taxon>Desertifilales</taxon>
        <taxon>Desertifilaceae</taxon>
        <taxon>Desertifilum</taxon>
    </lineage>
</organism>
<sequence>MSAFRVTVERQAAKQIFRDAIAIAQDRSIPLLTTQWDSAIATLIQCLATRYALEKQTALSQRASQLVISTHFQLKIIEFVEMLTARSLEGQIAAIVMGAALAVHFDQFTGFEVIVHPVNQSGASSQEVGDIDIKREGQLFGTVEVKDKPFSEQDVDHAAFKASQYGLTSITFAIGANGQCIEASSQQIAQTVLTKRGVNVIFIEQVSFVKSAIALCPNLTFTTFWEKLRYYAINARVKDDVFSHMEAVLQAMQILE</sequence>
<dbReference type="STRING" id="1781255.BH720_11330"/>
<dbReference type="RefSeq" id="WP_069967315.1">
    <property type="nucleotide sequence ID" value="NZ_CM124774.1"/>
</dbReference>
<dbReference type="AlphaFoldDB" id="A0A1E5QL18"/>
<comment type="caution">
    <text evidence="1">The sequence shown here is derived from an EMBL/GenBank/DDBJ whole genome shotgun (WGS) entry which is preliminary data.</text>
</comment>
<dbReference type="InterPro" id="IPR019066">
    <property type="entry name" value="Restrct_endonuc_II_SacI"/>
</dbReference>
<dbReference type="Pfam" id="PF09566">
    <property type="entry name" value="RE_SacI"/>
    <property type="match status" value="1"/>
</dbReference>
<name>A0A1E5QL18_9CYAN</name>
<reference evidence="1" key="1">
    <citation type="submission" date="2016-09" db="EMBL/GenBank/DDBJ databases">
        <title>Draft genome of thermotolerant cyanobacterium Desertifilum sp. strain IPPAS B-1220.</title>
        <authorList>
            <person name="Sinetova M.A."/>
            <person name="Bolakhan K."/>
            <person name="Zayadan B.K."/>
            <person name="Mironov K.S."/>
            <person name="Ustinova V."/>
            <person name="Kupriyanova E.V."/>
            <person name="Sidorov R.A."/>
            <person name="Skrypnik A.N."/>
            <person name="Gogoleva N.E."/>
            <person name="Gogolev Y.V."/>
            <person name="Los D.A."/>
        </authorList>
    </citation>
    <scope>NUCLEOTIDE SEQUENCE [LARGE SCALE GENOMIC DNA]</scope>
    <source>
        <strain evidence="1">IPPAS B-1220</strain>
    </source>
</reference>
<proteinExistence type="predicted"/>
<protein>
    <submittedName>
        <fullName evidence="1">Uncharacterized protein</fullName>
    </submittedName>
</protein>
<dbReference type="EMBL" id="MJGC01000054">
    <property type="protein sequence ID" value="OEJ75053.1"/>
    <property type="molecule type" value="Genomic_DNA"/>
</dbReference>